<keyword evidence="2" id="KW-1185">Reference proteome</keyword>
<gene>
    <name evidence="1" type="ORF">LPQ35_07395</name>
</gene>
<dbReference type="Proteomes" id="UP001492541">
    <property type="component" value="Chromosome"/>
</dbReference>
<dbReference type="RefSeq" id="WP_193808231.1">
    <property type="nucleotide sequence ID" value="NZ_CP087714.1"/>
</dbReference>
<name>A0ABZ3H0F7_GEOAI</name>
<evidence type="ECO:0000313" key="2">
    <source>
        <dbReference type="Proteomes" id="UP001492541"/>
    </source>
</evidence>
<proteinExistence type="predicted"/>
<reference evidence="1 2" key="1">
    <citation type="submission" date="2021-11" db="EMBL/GenBank/DDBJ databases">
        <title>Whole genome of Geoglobus acetivorans.</title>
        <authorList>
            <person name="Liu D."/>
        </authorList>
    </citation>
    <scope>NUCLEOTIDE SEQUENCE [LARGE SCALE GENOMIC DNA]</scope>
    <source>
        <strain evidence="1 2">SBH6</strain>
    </source>
</reference>
<dbReference type="GeneID" id="90449502"/>
<evidence type="ECO:0000313" key="1">
    <source>
        <dbReference type="EMBL" id="XAT63080.1"/>
    </source>
</evidence>
<organism evidence="1 2">
    <name type="scientific">Geoglobus acetivorans</name>
    <dbReference type="NCBI Taxonomy" id="565033"/>
    <lineage>
        <taxon>Archaea</taxon>
        <taxon>Methanobacteriati</taxon>
        <taxon>Methanobacteriota</taxon>
        <taxon>Archaeoglobi</taxon>
        <taxon>Archaeoglobales</taxon>
        <taxon>Archaeoglobaceae</taxon>
        <taxon>Geoglobus</taxon>
    </lineage>
</organism>
<dbReference type="EMBL" id="CP087714">
    <property type="protein sequence ID" value="XAT63080.1"/>
    <property type="molecule type" value="Genomic_DNA"/>
</dbReference>
<accession>A0ABZ3H0F7</accession>
<sequence length="82" mass="9282">MTWLSELVGSEEVSSIELLKWFRDNSRGVACTRCGADFEKVVWYLDYRDGEDIKVKDRGNVGVFVVCCACGKEIPIKELFGN</sequence>
<protein>
    <submittedName>
        <fullName evidence="1">Uncharacterized protein</fullName>
    </submittedName>
</protein>